<feature type="domain" description="Thioredoxin-like fold" evidence="6">
    <location>
        <begin position="55"/>
        <end position="215"/>
    </location>
</feature>
<name>A0A059KH30_9BURK</name>
<keyword evidence="5" id="KW-0676">Redox-active center</keyword>
<keyword evidence="8" id="KW-1185">Reference proteome</keyword>
<proteinExistence type="inferred from homology"/>
<dbReference type="PATRIC" id="fig|1286631.3.peg.3644"/>
<dbReference type="InterPro" id="IPR036249">
    <property type="entry name" value="Thioredoxin-like_sf"/>
</dbReference>
<organism evidence="7 8">
    <name type="scientific">Sphaerotilus natans subsp. natans DSM 6575</name>
    <dbReference type="NCBI Taxonomy" id="1286631"/>
    <lineage>
        <taxon>Bacteria</taxon>
        <taxon>Pseudomonadati</taxon>
        <taxon>Pseudomonadota</taxon>
        <taxon>Betaproteobacteria</taxon>
        <taxon>Burkholderiales</taxon>
        <taxon>Sphaerotilaceae</taxon>
        <taxon>Sphaerotilus</taxon>
    </lineage>
</organism>
<dbReference type="Gene3D" id="3.40.30.10">
    <property type="entry name" value="Glutaredoxin"/>
    <property type="match status" value="1"/>
</dbReference>
<dbReference type="STRING" id="34103.SAMN05421778_11012"/>
<evidence type="ECO:0000256" key="3">
    <source>
        <dbReference type="ARBA" id="ARBA00023002"/>
    </source>
</evidence>
<gene>
    <name evidence="7" type="ORF">X805_37430</name>
</gene>
<evidence type="ECO:0000256" key="2">
    <source>
        <dbReference type="ARBA" id="ARBA00022729"/>
    </source>
</evidence>
<dbReference type="RefSeq" id="WP_037485312.1">
    <property type="nucleotide sequence ID" value="NZ_AZRA01000121.1"/>
</dbReference>
<dbReference type="AlphaFoldDB" id="A0A059KH30"/>
<dbReference type="GO" id="GO:0016491">
    <property type="term" value="F:oxidoreductase activity"/>
    <property type="evidence" value="ECO:0007669"/>
    <property type="project" value="UniProtKB-KW"/>
</dbReference>
<accession>A0A059KH30</accession>
<reference evidence="7 8" key="1">
    <citation type="journal article" date="2014" name="FEMS Microbiol. Ecol.">
        <title>Sphaerotilus natans encrusted with nanoball-shaped Fe(III) oxide minerals formed by nitrate-reducing mixotrophic Fe(II) oxidation.</title>
        <authorList>
            <person name="Park S."/>
            <person name="Kim D.H."/>
            <person name="Lee J.H."/>
            <person name="Hur H.G."/>
        </authorList>
    </citation>
    <scope>NUCLEOTIDE SEQUENCE [LARGE SCALE GENOMIC DNA]</scope>
    <source>
        <strain evidence="7 8">DSM 6575</strain>
    </source>
</reference>
<evidence type="ECO:0000313" key="7">
    <source>
        <dbReference type="EMBL" id="KDB50670.1"/>
    </source>
</evidence>
<dbReference type="Pfam" id="PF13462">
    <property type="entry name" value="Thioredoxin_4"/>
    <property type="match status" value="1"/>
</dbReference>
<dbReference type="EMBL" id="AZRA01000121">
    <property type="protein sequence ID" value="KDB50670.1"/>
    <property type="molecule type" value="Genomic_DNA"/>
</dbReference>
<evidence type="ECO:0000256" key="5">
    <source>
        <dbReference type="ARBA" id="ARBA00023284"/>
    </source>
</evidence>
<evidence type="ECO:0000256" key="1">
    <source>
        <dbReference type="ARBA" id="ARBA00005791"/>
    </source>
</evidence>
<dbReference type="eggNOG" id="COG1651">
    <property type="taxonomic scope" value="Bacteria"/>
</dbReference>
<dbReference type="Proteomes" id="UP000026714">
    <property type="component" value="Unassembled WGS sequence"/>
</dbReference>
<dbReference type="PANTHER" id="PTHR13887">
    <property type="entry name" value="GLUTATHIONE S-TRANSFERASE KAPPA"/>
    <property type="match status" value="1"/>
</dbReference>
<keyword evidence="2" id="KW-0732">Signal</keyword>
<keyword evidence="3" id="KW-0560">Oxidoreductase</keyword>
<keyword evidence="4" id="KW-1015">Disulfide bond</keyword>
<protein>
    <recommendedName>
        <fullName evidence="6">Thioredoxin-like fold domain-containing protein</fullName>
    </recommendedName>
</protein>
<dbReference type="PANTHER" id="PTHR13887:SF14">
    <property type="entry name" value="DISULFIDE BOND FORMATION PROTEIN D"/>
    <property type="match status" value="1"/>
</dbReference>
<evidence type="ECO:0000313" key="8">
    <source>
        <dbReference type="Proteomes" id="UP000026714"/>
    </source>
</evidence>
<evidence type="ECO:0000259" key="6">
    <source>
        <dbReference type="Pfam" id="PF13462"/>
    </source>
</evidence>
<sequence>MTSILSTHRRPLLVAGLLILIVVAFVLGAARYRAQAHAEQQARVHQQDDRMVRPHSPVIGPRDAPVTLVEFFDPACESCRYFYPKVKEILARHPKEVRLVLRYAPFHAGSDQVVALLFAAQAQGRLQPVLEALLAAQPQWADHAQPDLSVAVQVAQQAGLDMAQAAEQARSATTLQALRQDVADLEALGIRRTPTFFVNGQGLERFGPEALEALVAQEVARTRR</sequence>
<comment type="caution">
    <text evidence="7">The sequence shown here is derived from an EMBL/GenBank/DDBJ whole genome shotgun (WGS) entry which is preliminary data.</text>
</comment>
<dbReference type="SUPFAM" id="SSF52833">
    <property type="entry name" value="Thioredoxin-like"/>
    <property type="match status" value="1"/>
</dbReference>
<evidence type="ECO:0000256" key="4">
    <source>
        <dbReference type="ARBA" id="ARBA00023157"/>
    </source>
</evidence>
<comment type="similarity">
    <text evidence="1">Belongs to the thioredoxin family. DsbA subfamily.</text>
</comment>
<dbReference type="InterPro" id="IPR012336">
    <property type="entry name" value="Thioredoxin-like_fold"/>
</dbReference>